<feature type="region of interest" description="Disordered" evidence="2">
    <location>
        <begin position="355"/>
        <end position="378"/>
    </location>
</feature>
<feature type="region of interest" description="Disordered" evidence="2">
    <location>
        <begin position="421"/>
        <end position="472"/>
    </location>
</feature>
<feature type="region of interest" description="Disordered" evidence="2">
    <location>
        <begin position="1"/>
        <end position="48"/>
    </location>
</feature>
<keyword evidence="4" id="KW-1185">Reference proteome</keyword>
<feature type="compositionally biased region" description="Acidic residues" evidence="2">
    <location>
        <begin position="158"/>
        <end position="172"/>
    </location>
</feature>
<feature type="compositionally biased region" description="Basic and acidic residues" evidence="2">
    <location>
        <begin position="356"/>
        <end position="366"/>
    </location>
</feature>
<feature type="coiled-coil region" evidence="1">
    <location>
        <begin position="610"/>
        <end position="651"/>
    </location>
</feature>
<name>A0A0M9VXP6_ESCWE</name>
<organism evidence="3 4">
    <name type="scientific">Escovopsis weberi</name>
    <dbReference type="NCBI Taxonomy" id="150374"/>
    <lineage>
        <taxon>Eukaryota</taxon>
        <taxon>Fungi</taxon>
        <taxon>Dikarya</taxon>
        <taxon>Ascomycota</taxon>
        <taxon>Pezizomycotina</taxon>
        <taxon>Sordariomycetes</taxon>
        <taxon>Hypocreomycetidae</taxon>
        <taxon>Hypocreales</taxon>
        <taxon>Hypocreaceae</taxon>
        <taxon>Escovopsis</taxon>
    </lineage>
</organism>
<feature type="compositionally biased region" description="Low complexity" evidence="2">
    <location>
        <begin position="33"/>
        <end position="48"/>
    </location>
</feature>
<comment type="caution">
    <text evidence="3">The sequence shown here is derived from an EMBL/GenBank/DDBJ whole genome shotgun (WGS) entry which is preliminary data.</text>
</comment>
<evidence type="ECO:0000313" key="3">
    <source>
        <dbReference type="EMBL" id="KOS23275.1"/>
    </source>
</evidence>
<reference evidence="3 4" key="1">
    <citation type="submission" date="2015-07" db="EMBL/GenBank/DDBJ databases">
        <title>The genome of the fungus Escovopsis weberi, a specialized disease agent of ant agriculture.</title>
        <authorList>
            <person name="de Man T.J."/>
            <person name="Stajich J.E."/>
            <person name="Kubicek C.P."/>
            <person name="Chenthamara K."/>
            <person name="Atanasova L."/>
            <person name="Druzhinina I.S."/>
            <person name="Birnbaum S."/>
            <person name="Barribeau S.M."/>
            <person name="Teiling C."/>
            <person name="Suen G."/>
            <person name="Currie C."/>
            <person name="Gerardo N.M."/>
        </authorList>
    </citation>
    <scope>NUCLEOTIDE SEQUENCE [LARGE SCALE GENOMIC DNA]</scope>
</reference>
<dbReference type="Proteomes" id="UP000053831">
    <property type="component" value="Unassembled WGS sequence"/>
</dbReference>
<evidence type="ECO:0000256" key="1">
    <source>
        <dbReference type="SAM" id="Coils"/>
    </source>
</evidence>
<accession>A0A0M9VXP6</accession>
<feature type="region of interest" description="Disordered" evidence="2">
    <location>
        <begin position="122"/>
        <end position="174"/>
    </location>
</feature>
<protein>
    <submittedName>
        <fullName evidence="3">Uncharacterized protein</fullName>
    </submittedName>
</protein>
<dbReference type="AlphaFoldDB" id="A0A0M9VXP6"/>
<dbReference type="EMBL" id="LGSR01000002">
    <property type="protein sequence ID" value="KOS23275.1"/>
    <property type="molecule type" value="Genomic_DNA"/>
</dbReference>
<evidence type="ECO:0000313" key="4">
    <source>
        <dbReference type="Proteomes" id="UP000053831"/>
    </source>
</evidence>
<feature type="compositionally biased region" description="Polar residues" evidence="2">
    <location>
        <begin position="128"/>
        <end position="146"/>
    </location>
</feature>
<proteinExistence type="predicted"/>
<gene>
    <name evidence="3" type="ORF">ESCO_003604</name>
</gene>
<sequence>MPMLAKDEEEEEGNPFSRPCSAPELGVEDIDEAPAPTSSSASVVESASAPAVLSAAAPAPVVVDVDVNVNVNVGMVSRWSYSTDARDTAERQSGSEANFVTDAVAEANRAQFGQRLMAMDLRGPEQDMVSTTTTTAQPDMETTTQDQESAEEGRESAEEAQESAEQGEESAGEDGSFQIDLEHFDHFDQMIDTTTPTVVSLNRWRRETRFYDGNIMHPAGMVASPSEVALAQQNQTNAQEEAELEAFRKFLEDHAVSSTETLHGQADNASITSVLDFPLELEQSIDDWNSEPEEPWEFQVEEPKPSKGSRVKNFFAKIRRAFSRAKGPRQIFGKIGSKGGKAAGFMQRVFQSIRGRRGDGSEHREDEEFQNVSSYGGDDFEYEYEDDDIYGLTNEHDNLAAPPLVLPRDGGGFGPHLAFNTDSREASPQAWGDGAGEEGSWSRQEDGSEVGLLPPSPPFDENFPQGDEVDDEDSYILPDYQDPLESDMQGYPLRCNMTPSPARFTGSVRAGDEASDDESAVTSYVDSLDSMDLHEIGHWEHEVSIHPMESVIIRRAVSEGQLWQRFASGGAEESEVDAIWTALHAPDAPIIAGTEARQAVNYYKNGKEFAEGMQAQMARIQDEVETRERKVEDLRGKLAKITEQVEIVLDNRPQPDARRDSIHRAMDWLLSDVSQSRFLQQQQMGRLVGRSSALADEEEFLGRSIRNQVFRVMPNAQTATEEQIQSVTDELTERAMRWPFSL</sequence>
<keyword evidence="1" id="KW-0175">Coiled coil</keyword>
<evidence type="ECO:0000256" key="2">
    <source>
        <dbReference type="SAM" id="MobiDB-lite"/>
    </source>
</evidence>